<evidence type="ECO:0000313" key="2">
    <source>
        <dbReference type="EMBL" id="BCD89258.1"/>
    </source>
</evidence>
<dbReference type="Proteomes" id="UP001064896">
    <property type="component" value="Chromosome"/>
</dbReference>
<evidence type="ECO:0000313" key="3">
    <source>
        <dbReference type="Proteomes" id="UP001064896"/>
    </source>
</evidence>
<protein>
    <recommendedName>
        <fullName evidence="4">DUF1329 domain-containing protein</fullName>
    </recommendedName>
</protein>
<keyword evidence="3" id="KW-1185">Reference proteome</keyword>
<accession>A0ABM7LI42</accession>
<organism evidence="2 3">
    <name type="scientific">Pseudomonas solani</name>
    <dbReference type="NCBI Taxonomy" id="2731552"/>
    <lineage>
        <taxon>Bacteria</taxon>
        <taxon>Pseudomonadati</taxon>
        <taxon>Pseudomonadota</taxon>
        <taxon>Gammaproteobacteria</taxon>
        <taxon>Pseudomonadales</taxon>
        <taxon>Pseudomonadaceae</taxon>
        <taxon>Pseudomonas</taxon>
    </lineage>
</organism>
<keyword evidence="1" id="KW-0732">Signal</keyword>
<evidence type="ECO:0008006" key="4">
    <source>
        <dbReference type="Google" id="ProtNLM"/>
    </source>
</evidence>
<proteinExistence type="predicted"/>
<dbReference type="RefSeq" id="WP_265168928.1">
    <property type="nucleotide sequence ID" value="NZ_AP023081.1"/>
</dbReference>
<dbReference type="Pfam" id="PF07044">
    <property type="entry name" value="DUF1329"/>
    <property type="match status" value="1"/>
</dbReference>
<dbReference type="CDD" id="cd16329">
    <property type="entry name" value="LolA_like"/>
    <property type="match status" value="1"/>
</dbReference>
<gene>
    <name evidence="2" type="ORF">PSm6_56650</name>
</gene>
<evidence type="ECO:0000256" key="1">
    <source>
        <dbReference type="SAM" id="SignalP"/>
    </source>
</evidence>
<dbReference type="Gene3D" id="2.50.20.10">
    <property type="entry name" value="Lipoprotein localisation LolA/LolB/LppX"/>
    <property type="match status" value="1"/>
</dbReference>
<name>A0ABM7LI42_9PSED</name>
<dbReference type="InterPro" id="IPR010752">
    <property type="entry name" value="DUF1329"/>
</dbReference>
<dbReference type="EMBL" id="AP023081">
    <property type="protein sequence ID" value="BCD89258.1"/>
    <property type="molecule type" value="Genomic_DNA"/>
</dbReference>
<feature type="chain" id="PRO_5046686511" description="DUF1329 domain-containing protein" evidence="1">
    <location>
        <begin position="25"/>
        <end position="460"/>
    </location>
</feature>
<sequence>MSRQSDLRHLLLAAAIGLSPLTEAALSEAELASLDQDLTPMGAERAGNADGSIPAWSGRWRGAPEHVDFAGSGSLQPDPYVSERPLFRITAENVGQYQERLSDGQVALFKRYPQSYWMDIYPSHRDFRASENIERHLRENGRTAKLTEDGHGVTGAFGGSPFPIPRSGNELILNHSLQGRGPGEEGIYTLVVTLANGKRARQVQHHQTFNVWTNPDNPRVEVEAPILSHFMYKTLEPTRELGKITFGHGFVDPLANAQQSWQYDPGSRRVRRAPNVGYDNPSSGASGSLRVNDDSRMFNGASDRYEWTLLGKKELFIPYHNYRINDPALSLAALTETLGHPNPAALRYELHRVWVLEARLKTGKRHIYAKRRFYLDEDTWGAVLADSYDARDYLWRTNLQTTFYAYDTQSYQAGPSVYHDLISGAYLVDRLTNEHAPIRLSELAHDASDFTPATVRKRAK</sequence>
<reference evidence="2" key="1">
    <citation type="submission" date="2020-05" db="EMBL/GenBank/DDBJ databases">
        <title>Complete genome sequence of Pseudomonas sp. Sm006.</title>
        <authorList>
            <person name="Takeuchi K."/>
            <person name="Someya N."/>
        </authorList>
    </citation>
    <scope>NUCLEOTIDE SEQUENCE</scope>
    <source>
        <strain evidence="2">Sm006</strain>
    </source>
</reference>
<feature type="signal peptide" evidence="1">
    <location>
        <begin position="1"/>
        <end position="24"/>
    </location>
</feature>